<dbReference type="EMBL" id="RRCH01000011">
    <property type="protein sequence ID" value="RRJ32034.1"/>
    <property type="molecule type" value="Genomic_DNA"/>
</dbReference>
<reference evidence="3 4" key="1">
    <citation type="submission" date="2018-11" db="EMBL/GenBank/DDBJ databases">
        <title>Taxonoimc description of Halomarina strain SPP-AMP-1.</title>
        <authorList>
            <person name="Pal Y."/>
            <person name="Srinivasana K."/>
            <person name="Verma A."/>
            <person name="Kumar P."/>
        </authorList>
    </citation>
    <scope>NUCLEOTIDE SEQUENCE [LARGE SCALE GENOMIC DNA]</scope>
    <source>
        <strain evidence="3 4">SPP-AMP-1</strain>
    </source>
</reference>
<keyword evidence="4" id="KW-1185">Reference proteome</keyword>
<evidence type="ECO:0000256" key="1">
    <source>
        <dbReference type="SAM" id="MobiDB-lite"/>
    </source>
</evidence>
<feature type="region of interest" description="Disordered" evidence="1">
    <location>
        <begin position="65"/>
        <end position="92"/>
    </location>
</feature>
<feature type="compositionally biased region" description="Basic and acidic residues" evidence="1">
    <location>
        <begin position="130"/>
        <end position="144"/>
    </location>
</feature>
<sequence>MNDLRKRAKNRLDEIVSLLVLGGGFAAMFTGIEQFDLIWILEFVVLVPLISILTDGRIPATLDDDYRARPLTATEPMKRRDQSADGDTSFSTQDALTTLRERYARWDLTDEQFDRKLTQLIETDTPENAVEWHERTERETETER</sequence>
<keyword evidence="2" id="KW-1133">Transmembrane helix</keyword>
<dbReference type="Proteomes" id="UP000282322">
    <property type="component" value="Unassembled WGS sequence"/>
</dbReference>
<evidence type="ECO:0000256" key="2">
    <source>
        <dbReference type="SAM" id="Phobius"/>
    </source>
</evidence>
<accession>A0A3P3RF98</accession>
<feature type="transmembrane region" description="Helical" evidence="2">
    <location>
        <begin position="37"/>
        <end position="54"/>
    </location>
</feature>
<dbReference type="OrthoDB" id="53394at2157"/>
<evidence type="ECO:0000313" key="4">
    <source>
        <dbReference type="Proteomes" id="UP000282322"/>
    </source>
</evidence>
<proteinExistence type="predicted"/>
<name>A0A3P3RF98_9EURY</name>
<comment type="caution">
    <text evidence="3">The sequence shown here is derived from an EMBL/GenBank/DDBJ whole genome shotgun (WGS) entry which is preliminary data.</text>
</comment>
<feature type="region of interest" description="Disordered" evidence="1">
    <location>
        <begin position="122"/>
        <end position="144"/>
    </location>
</feature>
<dbReference type="AlphaFoldDB" id="A0A3P3RF98"/>
<protein>
    <submittedName>
        <fullName evidence="3">SHOCT domain-containing protein</fullName>
    </submittedName>
</protein>
<dbReference type="RefSeq" id="WP_124954174.1">
    <property type="nucleotide sequence ID" value="NZ_RRCH01000011.1"/>
</dbReference>
<keyword evidence="2" id="KW-0812">Transmembrane</keyword>
<feature type="transmembrane region" description="Helical" evidence="2">
    <location>
        <begin position="12"/>
        <end position="31"/>
    </location>
</feature>
<gene>
    <name evidence="3" type="ORF">EIK79_05770</name>
</gene>
<organism evidence="3 4">
    <name type="scientific">Halocatena pleomorpha</name>
    <dbReference type="NCBI Taxonomy" id="1785090"/>
    <lineage>
        <taxon>Archaea</taxon>
        <taxon>Methanobacteriati</taxon>
        <taxon>Methanobacteriota</taxon>
        <taxon>Stenosarchaea group</taxon>
        <taxon>Halobacteria</taxon>
        <taxon>Halobacteriales</taxon>
        <taxon>Natronomonadaceae</taxon>
        <taxon>Halocatena</taxon>
    </lineage>
</organism>
<evidence type="ECO:0000313" key="3">
    <source>
        <dbReference type="EMBL" id="RRJ32034.1"/>
    </source>
</evidence>
<keyword evidence="2" id="KW-0472">Membrane</keyword>